<protein>
    <submittedName>
        <fullName evidence="2">Uncharacterized protein</fullName>
    </submittedName>
</protein>
<feature type="compositionally biased region" description="Basic and acidic residues" evidence="1">
    <location>
        <begin position="505"/>
        <end position="517"/>
    </location>
</feature>
<evidence type="ECO:0000256" key="1">
    <source>
        <dbReference type="SAM" id="MobiDB-lite"/>
    </source>
</evidence>
<dbReference type="EMBL" id="BNEA01000015">
    <property type="protein sequence ID" value="GHI58069.1"/>
    <property type="molecule type" value="Genomic_DNA"/>
</dbReference>
<organism evidence="2 3">
    <name type="scientific">Streptomyces rubradiris</name>
    <name type="common">Streptomyces achromogenes subsp. rubradiris</name>
    <dbReference type="NCBI Taxonomy" id="285531"/>
    <lineage>
        <taxon>Bacteria</taxon>
        <taxon>Bacillati</taxon>
        <taxon>Actinomycetota</taxon>
        <taxon>Actinomycetes</taxon>
        <taxon>Kitasatosporales</taxon>
        <taxon>Streptomycetaceae</taxon>
        <taxon>Streptomyces</taxon>
    </lineage>
</organism>
<name>A0ABQ3RQE0_STRRR</name>
<comment type="caution">
    <text evidence="2">The sequence shown here is derived from an EMBL/GenBank/DDBJ whole genome shotgun (WGS) entry which is preliminary data.</text>
</comment>
<dbReference type="Proteomes" id="UP000646738">
    <property type="component" value="Unassembled WGS sequence"/>
</dbReference>
<evidence type="ECO:0000313" key="2">
    <source>
        <dbReference type="EMBL" id="GHI58069.1"/>
    </source>
</evidence>
<reference evidence="3" key="1">
    <citation type="submission" date="2023-07" db="EMBL/GenBank/DDBJ databases">
        <title>Whole genome shotgun sequence of Streptomyces achromogenes subsp. rubradiris NBRC 14000.</title>
        <authorList>
            <person name="Komaki H."/>
            <person name="Tamura T."/>
        </authorList>
    </citation>
    <scope>NUCLEOTIDE SEQUENCE [LARGE SCALE GENOMIC DNA]</scope>
    <source>
        <strain evidence="3">NBRC 14000</strain>
    </source>
</reference>
<keyword evidence="3" id="KW-1185">Reference proteome</keyword>
<feature type="compositionally biased region" description="Basic and acidic residues" evidence="1">
    <location>
        <begin position="558"/>
        <end position="569"/>
    </location>
</feature>
<feature type="region of interest" description="Disordered" evidence="1">
    <location>
        <begin position="433"/>
        <end position="582"/>
    </location>
</feature>
<proteinExistence type="predicted"/>
<evidence type="ECO:0000313" key="3">
    <source>
        <dbReference type="Proteomes" id="UP000646738"/>
    </source>
</evidence>
<accession>A0ABQ3RQE0</accession>
<sequence length="777" mass="82319">MTVSDEAELIDPSGIPHFIGDLATLDTDVMLLTADAGQFRASGANVHTTFQQLSAFYSAPEAEQLFGTTLPVRTKSDAFADDLEKVAGALSDYSLEVQPLVKKLDALKAEATAFVHSIAGDDDWRKDQDKVDHNNDLWHDVNHTVAAFQAAELRAYNRIMALIGGTALTTDDGSHGKNMYGYAAADLDQAEATPWGAPAEREYEGWSWLAHQGKQVWDGVWHDGVMGTVHGLGTLAGWDGADAAGEAWKNLAKLGTGVGMTLGTLGTWGWVPDEDLPSWLRDSRTVLNQTAKGFVAWDQWKTNPGRAAGAFGFNALTVLGTGGAGAAASGTGKAAATVRVVSAVGKTSRVIDPMTYVGKAGKFAFTKVGDTFTALRNLHTPDLLRQAEAARSAEVPANAIPYLDHTTGKIVYLTDEGHLLNADGSVRQYVSQAKVEGPAAPRTVQASGADSRTPELVGAHLGNDGGAIAGHAGDNAASRLPEGGMGRASHEPSAGHEGPTAGGSHVEDRGLGHDARPGGHNGHPAGPDHMDASGHDNPIPSSGRQGGGDVPGGPPDIDPGRYTKNDHDLTQTPTGRMEPEQETGVLDELTHAKMPEPERQKVLHALRKSPYGAGVAEMLTRGHLRDIEGYRKLLDMCKQGPTKSDKGMIPAAYMAMRLATELQEHGIGRVGVELDTQTFDLDVYTLHADGSVDYGYQLKDVDTVNGIKKAVEKSAKQLAYDGVGHRVAVLDVHQSMADLTPRAFRQAEFQAERMGGAVVLRFTDGSITVPPNAPTLP</sequence>
<gene>
    <name evidence="2" type="ORF">Srubr_79150</name>
</gene>